<dbReference type="AlphaFoldDB" id="A0A6A6NJJ0"/>
<accession>A0A6A6NJJ0</accession>
<evidence type="ECO:0000313" key="3">
    <source>
        <dbReference type="Proteomes" id="UP000467840"/>
    </source>
</evidence>
<dbReference type="Proteomes" id="UP000467840">
    <property type="component" value="Chromosome 5"/>
</dbReference>
<dbReference type="PANTHER" id="PTHR47286">
    <property type="entry name" value="F3I6.9 PROTEIN"/>
    <property type="match status" value="1"/>
</dbReference>
<dbReference type="PANTHER" id="PTHR47286:SF2">
    <property type="entry name" value="F3I6.9 PROTEIN"/>
    <property type="match status" value="1"/>
</dbReference>
<feature type="region of interest" description="Disordered" evidence="1">
    <location>
        <begin position="246"/>
        <end position="282"/>
    </location>
</feature>
<reference evidence="2 3" key="1">
    <citation type="journal article" date="2020" name="Mol. Plant">
        <title>The Chromosome-Based Rubber Tree Genome Provides New Insights into Spurge Genome Evolution and Rubber Biosynthesis.</title>
        <authorList>
            <person name="Liu J."/>
            <person name="Shi C."/>
            <person name="Shi C.C."/>
            <person name="Li W."/>
            <person name="Zhang Q.J."/>
            <person name="Zhang Y."/>
            <person name="Li K."/>
            <person name="Lu H.F."/>
            <person name="Shi C."/>
            <person name="Zhu S.T."/>
            <person name="Xiao Z.Y."/>
            <person name="Nan H."/>
            <person name="Yue Y."/>
            <person name="Zhu X.G."/>
            <person name="Wu Y."/>
            <person name="Hong X.N."/>
            <person name="Fan G.Y."/>
            <person name="Tong Y."/>
            <person name="Zhang D."/>
            <person name="Mao C.L."/>
            <person name="Liu Y.L."/>
            <person name="Hao S.J."/>
            <person name="Liu W.Q."/>
            <person name="Lv M.Q."/>
            <person name="Zhang H.B."/>
            <person name="Liu Y."/>
            <person name="Hu-Tang G.R."/>
            <person name="Wang J.P."/>
            <person name="Wang J.H."/>
            <person name="Sun Y.H."/>
            <person name="Ni S.B."/>
            <person name="Chen W.B."/>
            <person name="Zhang X.C."/>
            <person name="Jiao Y.N."/>
            <person name="Eichler E.E."/>
            <person name="Li G.H."/>
            <person name="Liu X."/>
            <person name="Gao L.Z."/>
        </authorList>
    </citation>
    <scope>NUCLEOTIDE SEQUENCE [LARGE SCALE GENOMIC DNA]</scope>
    <source>
        <strain evidence="3">cv. GT1</strain>
        <tissue evidence="2">Leaf</tissue>
    </source>
</reference>
<protein>
    <recommendedName>
        <fullName evidence="4">TPX2 C-terminal domain-containing protein</fullName>
    </recommendedName>
</protein>
<sequence length="282" mass="31233">MNRWETAASDRALEVSVSFGRFENDSLSWEKWSSFSQNKYMEEVEKCATPGSVAKKKAYFEAHYKKIAARKAEQLGQEKQMEHDLLGSNDQNGGDPIGKACGTDPESHIPNGQSQTSAEGTGQETKLDSLLGSGHVGEVDEDAAINVEGQGSLIERVEELGIRLDGPTLDKPEEVALVKEDETLYAASQEIKDSPEKLDKETQRIPVIKEENVKLDHWKEYQKDKDIVKRAFKTFQNNFSQLKASAEERSLGAKQVPAKGTEVKVSNSMTPRKENAGKKSGD</sequence>
<gene>
    <name evidence="2" type="ORF">GH714_027230</name>
</gene>
<dbReference type="EMBL" id="JAAGAX010000001">
    <property type="protein sequence ID" value="KAF2325374.1"/>
    <property type="molecule type" value="Genomic_DNA"/>
</dbReference>
<organism evidence="2 3">
    <name type="scientific">Hevea brasiliensis</name>
    <name type="common">Para rubber tree</name>
    <name type="synonym">Siphonia brasiliensis</name>
    <dbReference type="NCBI Taxonomy" id="3981"/>
    <lineage>
        <taxon>Eukaryota</taxon>
        <taxon>Viridiplantae</taxon>
        <taxon>Streptophyta</taxon>
        <taxon>Embryophyta</taxon>
        <taxon>Tracheophyta</taxon>
        <taxon>Spermatophyta</taxon>
        <taxon>Magnoliopsida</taxon>
        <taxon>eudicotyledons</taxon>
        <taxon>Gunneridae</taxon>
        <taxon>Pentapetalae</taxon>
        <taxon>rosids</taxon>
        <taxon>fabids</taxon>
        <taxon>Malpighiales</taxon>
        <taxon>Euphorbiaceae</taxon>
        <taxon>Crotonoideae</taxon>
        <taxon>Micrandreae</taxon>
        <taxon>Hevea</taxon>
    </lineage>
</organism>
<evidence type="ECO:0000313" key="2">
    <source>
        <dbReference type="EMBL" id="KAF2325374.1"/>
    </source>
</evidence>
<keyword evidence="3" id="KW-1185">Reference proteome</keyword>
<name>A0A6A6NJJ0_HEVBR</name>
<feature type="compositionally biased region" description="Polar residues" evidence="1">
    <location>
        <begin position="110"/>
        <end position="124"/>
    </location>
</feature>
<evidence type="ECO:0000256" key="1">
    <source>
        <dbReference type="SAM" id="MobiDB-lite"/>
    </source>
</evidence>
<feature type="compositionally biased region" description="Basic and acidic residues" evidence="1">
    <location>
        <begin position="271"/>
        <end position="282"/>
    </location>
</feature>
<evidence type="ECO:0008006" key="4">
    <source>
        <dbReference type="Google" id="ProtNLM"/>
    </source>
</evidence>
<feature type="region of interest" description="Disordered" evidence="1">
    <location>
        <begin position="74"/>
        <end position="135"/>
    </location>
</feature>
<comment type="caution">
    <text evidence="2">The sequence shown here is derived from an EMBL/GenBank/DDBJ whole genome shotgun (WGS) entry which is preliminary data.</text>
</comment>
<proteinExistence type="predicted"/>